<dbReference type="SMART" id="SM00409">
    <property type="entry name" value="IG"/>
    <property type="match status" value="1"/>
</dbReference>
<accession>A0A444U8J7</accession>
<gene>
    <name evidence="6" type="ORF">EOD39_7037</name>
</gene>
<dbReference type="EMBL" id="SCEB01215085">
    <property type="protein sequence ID" value="RXM31399.1"/>
    <property type="molecule type" value="Genomic_DNA"/>
</dbReference>
<dbReference type="PROSITE" id="PS50853">
    <property type="entry name" value="FN3"/>
    <property type="match status" value="2"/>
</dbReference>
<organism evidence="6 7">
    <name type="scientific">Acipenser ruthenus</name>
    <name type="common">Sterlet sturgeon</name>
    <dbReference type="NCBI Taxonomy" id="7906"/>
    <lineage>
        <taxon>Eukaryota</taxon>
        <taxon>Metazoa</taxon>
        <taxon>Chordata</taxon>
        <taxon>Craniata</taxon>
        <taxon>Vertebrata</taxon>
        <taxon>Euteleostomi</taxon>
        <taxon>Actinopterygii</taxon>
        <taxon>Chondrostei</taxon>
        <taxon>Acipenseriformes</taxon>
        <taxon>Acipenseridae</taxon>
        <taxon>Acipenser</taxon>
    </lineage>
</organism>
<keyword evidence="7" id="KW-1185">Reference proteome</keyword>
<feature type="domain" description="Ig-like" evidence="4">
    <location>
        <begin position="313"/>
        <end position="359"/>
    </location>
</feature>
<dbReference type="InterPro" id="IPR036179">
    <property type="entry name" value="Ig-like_dom_sf"/>
</dbReference>
<dbReference type="Pfam" id="PF00041">
    <property type="entry name" value="fn3"/>
    <property type="match status" value="1"/>
</dbReference>
<dbReference type="Proteomes" id="UP000289886">
    <property type="component" value="Unassembled WGS sequence"/>
</dbReference>
<dbReference type="FunFam" id="2.60.40.10:FF:000226">
    <property type="entry name" value="protein turtle homolog B"/>
    <property type="match status" value="1"/>
</dbReference>
<dbReference type="Gene3D" id="2.60.40.10">
    <property type="entry name" value="Immunoglobulins"/>
    <property type="match status" value="5"/>
</dbReference>
<dbReference type="Pfam" id="PF13895">
    <property type="entry name" value="Ig_2"/>
    <property type="match status" value="1"/>
</dbReference>
<evidence type="ECO:0000256" key="3">
    <source>
        <dbReference type="ARBA" id="ARBA00023319"/>
    </source>
</evidence>
<keyword evidence="1" id="KW-0677">Repeat</keyword>
<dbReference type="InterPro" id="IPR007110">
    <property type="entry name" value="Ig-like_dom"/>
</dbReference>
<evidence type="ECO:0000259" key="5">
    <source>
        <dbReference type="PROSITE" id="PS50853"/>
    </source>
</evidence>
<dbReference type="GO" id="GO:0043005">
    <property type="term" value="C:neuron projection"/>
    <property type="evidence" value="ECO:0007669"/>
    <property type="project" value="TreeGrafter"/>
</dbReference>
<dbReference type="PANTHER" id="PTHR12231:SF240">
    <property type="entry name" value="PROTEIN TURTLE HOMOLOG B"/>
    <property type="match status" value="1"/>
</dbReference>
<keyword evidence="3" id="KW-0393">Immunoglobulin domain</keyword>
<proteinExistence type="predicted"/>
<name>A0A444U8J7_ACIRT</name>
<dbReference type="InterPro" id="IPR013783">
    <property type="entry name" value="Ig-like_fold"/>
</dbReference>
<evidence type="ECO:0000259" key="4">
    <source>
        <dbReference type="PROSITE" id="PS50835"/>
    </source>
</evidence>
<dbReference type="InterPro" id="IPR036116">
    <property type="entry name" value="FN3_sf"/>
</dbReference>
<evidence type="ECO:0000313" key="6">
    <source>
        <dbReference type="EMBL" id="RXM31399.1"/>
    </source>
</evidence>
<protein>
    <recommendedName>
        <fullName evidence="8">Protein turtle-like B</fullName>
    </recommendedName>
</protein>
<dbReference type="SUPFAM" id="SSF48726">
    <property type="entry name" value="Immunoglobulin"/>
    <property type="match status" value="2"/>
</dbReference>
<evidence type="ECO:0000256" key="1">
    <source>
        <dbReference type="ARBA" id="ARBA00022737"/>
    </source>
</evidence>
<dbReference type="CDD" id="cd00063">
    <property type="entry name" value="FN3"/>
    <property type="match status" value="2"/>
</dbReference>
<dbReference type="AlphaFoldDB" id="A0A444U8J7"/>
<dbReference type="SUPFAM" id="SSF49265">
    <property type="entry name" value="Fibronectin type III"/>
    <property type="match status" value="1"/>
</dbReference>
<evidence type="ECO:0008006" key="8">
    <source>
        <dbReference type="Google" id="ProtNLM"/>
    </source>
</evidence>
<sequence>MKVKRAQFGPHDWLSLPVPGSMSWLLVEGLEPETAYQFSVLAQNKLGTGPFSEVVTVNTRVFPIVTPEPLVLLSPPRCLTANRTQQGVLLSWLPPANHSSPIARFIMEFRLGERWDILDDSIPAGETELLARDLVQDSWYEFRVLAVMDDLISEPSNIVAVSSTDPARVVNMPPIIYVPIAMPGFIRCPADANPPVTSVKWNKDGRPLRIEKASYRGWSQLEDGTIRVEEVTEDSLGTYTCVPYNTLGTMGQSPPARLVLKVGKPSRSKHNVLPSGSLQFKSLSKEDHGEWECVATNVVTSITASTHLLVIGPPFIVSPPENITVNISQDALFTCQAEAYPGNLTYTWFWEEDNVFFKK</sequence>
<dbReference type="InterPro" id="IPR003599">
    <property type="entry name" value="Ig_sub"/>
</dbReference>
<dbReference type="PROSITE" id="PS50835">
    <property type="entry name" value="IG_LIKE"/>
    <property type="match status" value="2"/>
</dbReference>
<evidence type="ECO:0000313" key="7">
    <source>
        <dbReference type="Proteomes" id="UP000289886"/>
    </source>
</evidence>
<comment type="caution">
    <text evidence="6">The sequence shown here is derived from an EMBL/GenBank/DDBJ whole genome shotgun (WGS) entry which is preliminary data.</text>
</comment>
<feature type="domain" description="Fibronectin type-III" evidence="5">
    <location>
        <begin position="75"/>
        <end position="167"/>
    </location>
</feature>
<dbReference type="InterPro" id="IPR003961">
    <property type="entry name" value="FN3_dom"/>
</dbReference>
<dbReference type="InterPro" id="IPR051170">
    <property type="entry name" value="Neural/epithelial_adhesion"/>
</dbReference>
<feature type="domain" description="Fibronectin type-III" evidence="5">
    <location>
        <begin position="1"/>
        <end position="62"/>
    </location>
</feature>
<keyword evidence="2" id="KW-1015">Disulfide bond</keyword>
<feature type="domain" description="Ig-like" evidence="4">
    <location>
        <begin position="155"/>
        <end position="259"/>
    </location>
</feature>
<evidence type="ECO:0000256" key="2">
    <source>
        <dbReference type="ARBA" id="ARBA00023157"/>
    </source>
</evidence>
<dbReference type="PANTHER" id="PTHR12231">
    <property type="entry name" value="CTX-RELATED TYPE I TRANSMEMBRANE PROTEIN"/>
    <property type="match status" value="1"/>
</dbReference>
<reference evidence="6 7" key="1">
    <citation type="submission" date="2019-01" db="EMBL/GenBank/DDBJ databases">
        <title>Draft Genome and Complete Hox-Cluster Characterization of the Sterlet Sturgeon (Acipenser ruthenus).</title>
        <authorList>
            <person name="Wei Q."/>
        </authorList>
    </citation>
    <scope>NUCLEOTIDE SEQUENCE [LARGE SCALE GENOMIC DNA]</scope>
    <source>
        <strain evidence="6">WHYD16114868_AA</strain>
        <tissue evidence="6">Blood</tissue>
    </source>
</reference>